<evidence type="ECO:0000313" key="7">
    <source>
        <dbReference type="Proteomes" id="UP001054252"/>
    </source>
</evidence>
<evidence type="ECO:0000313" key="6">
    <source>
        <dbReference type="EMBL" id="GKV53372.1"/>
    </source>
</evidence>
<evidence type="ECO:0000256" key="3">
    <source>
        <dbReference type="ARBA" id="ARBA00022801"/>
    </source>
</evidence>
<dbReference type="SUPFAM" id="SSF50494">
    <property type="entry name" value="Trypsin-like serine proteases"/>
    <property type="match status" value="1"/>
</dbReference>
<dbReference type="Proteomes" id="UP001054252">
    <property type="component" value="Unassembled WGS sequence"/>
</dbReference>
<keyword evidence="3" id="KW-0378">Hydrolase</keyword>
<organism evidence="6 7">
    <name type="scientific">Rubroshorea leprosula</name>
    <dbReference type="NCBI Taxonomy" id="152421"/>
    <lineage>
        <taxon>Eukaryota</taxon>
        <taxon>Viridiplantae</taxon>
        <taxon>Streptophyta</taxon>
        <taxon>Embryophyta</taxon>
        <taxon>Tracheophyta</taxon>
        <taxon>Spermatophyta</taxon>
        <taxon>Magnoliopsida</taxon>
        <taxon>eudicotyledons</taxon>
        <taxon>Gunneridae</taxon>
        <taxon>Pentapetalae</taxon>
        <taxon>rosids</taxon>
        <taxon>malvids</taxon>
        <taxon>Malvales</taxon>
        <taxon>Dipterocarpaceae</taxon>
        <taxon>Rubroshorea</taxon>
    </lineage>
</organism>
<sequence length="282" mass="30850">VTFHDKSKCKALLVRFDEDKDIAVLHVPKKNLRPLSHGDSSKLQHGDKVTAISNLYGMYPSSCTDGIISFVGRDVDVEPIGQKSQKFIQTNAASTKGSSGGALVNQFGELIGMITRVQKTFSDASGGVAFAIPLDRVVDVVHQLLSNDGKVERPFLGILYGGRELRVKMEKLGMKGVAFKDAPKEGPAGRKKLVPTSYIRGGKELKLGDIITSVNGKEVTNGLDLIRILENCKIDEEVTLEMTSGSSKKRKRRPNKKTVHVKLESKSKLEETAGRKWGANYI</sequence>
<evidence type="ECO:0000259" key="5">
    <source>
        <dbReference type="Pfam" id="PF13180"/>
    </source>
</evidence>
<dbReference type="InterPro" id="IPR051201">
    <property type="entry name" value="Chloro_Bact_Ser_Proteases"/>
</dbReference>
<dbReference type="SUPFAM" id="SSF50156">
    <property type="entry name" value="PDZ domain-like"/>
    <property type="match status" value="1"/>
</dbReference>
<dbReference type="InterPro" id="IPR036034">
    <property type="entry name" value="PDZ_sf"/>
</dbReference>
<feature type="region of interest" description="Disordered" evidence="4">
    <location>
        <begin position="242"/>
        <end position="264"/>
    </location>
</feature>
<dbReference type="InterPro" id="IPR001940">
    <property type="entry name" value="Peptidase_S1C"/>
</dbReference>
<keyword evidence="7" id="KW-1185">Reference proteome</keyword>
<dbReference type="PRINTS" id="PR00834">
    <property type="entry name" value="PROTEASES2C"/>
</dbReference>
<comment type="similarity">
    <text evidence="1">Belongs to the peptidase S1C family.</text>
</comment>
<accession>A0AAV5MYA3</accession>
<protein>
    <recommendedName>
        <fullName evidence="5">PDZ domain-containing protein</fullName>
    </recommendedName>
</protein>
<name>A0AAV5MYA3_9ROSI</name>
<keyword evidence="2" id="KW-0645">Protease</keyword>
<dbReference type="Pfam" id="PF13180">
    <property type="entry name" value="PDZ_2"/>
    <property type="match status" value="1"/>
</dbReference>
<feature type="compositionally biased region" description="Basic residues" evidence="4">
    <location>
        <begin position="247"/>
        <end position="260"/>
    </location>
</feature>
<dbReference type="InterPro" id="IPR001478">
    <property type="entry name" value="PDZ"/>
</dbReference>
<dbReference type="AlphaFoldDB" id="A0AAV5MYA3"/>
<gene>
    <name evidence="6" type="ORF">SLEP1_g59903</name>
</gene>
<dbReference type="PANTHER" id="PTHR43343">
    <property type="entry name" value="PEPTIDASE S12"/>
    <property type="match status" value="1"/>
</dbReference>
<dbReference type="GO" id="GO:0004252">
    <property type="term" value="F:serine-type endopeptidase activity"/>
    <property type="evidence" value="ECO:0007669"/>
    <property type="project" value="InterPro"/>
</dbReference>
<dbReference type="InterPro" id="IPR009003">
    <property type="entry name" value="Peptidase_S1_PA"/>
</dbReference>
<evidence type="ECO:0000256" key="4">
    <source>
        <dbReference type="SAM" id="MobiDB-lite"/>
    </source>
</evidence>
<proteinExistence type="inferred from homology"/>
<reference evidence="6 7" key="1">
    <citation type="journal article" date="2021" name="Commun. Biol.">
        <title>The genome of Shorea leprosula (Dipterocarpaceae) highlights the ecological relevance of drought in aseasonal tropical rainforests.</title>
        <authorList>
            <person name="Ng K.K.S."/>
            <person name="Kobayashi M.J."/>
            <person name="Fawcett J.A."/>
            <person name="Hatakeyama M."/>
            <person name="Paape T."/>
            <person name="Ng C.H."/>
            <person name="Ang C.C."/>
            <person name="Tnah L.H."/>
            <person name="Lee C.T."/>
            <person name="Nishiyama T."/>
            <person name="Sese J."/>
            <person name="O'Brien M.J."/>
            <person name="Copetti D."/>
            <person name="Mohd Noor M.I."/>
            <person name="Ong R.C."/>
            <person name="Putra M."/>
            <person name="Sireger I.Z."/>
            <person name="Indrioko S."/>
            <person name="Kosugi Y."/>
            <person name="Izuno A."/>
            <person name="Isagi Y."/>
            <person name="Lee S.L."/>
            <person name="Shimizu K.K."/>
        </authorList>
    </citation>
    <scope>NUCLEOTIDE SEQUENCE [LARGE SCALE GENOMIC DNA]</scope>
    <source>
        <strain evidence="6">214</strain>
    </source>
</reference>
<evidence type="ECO:0000256" key="2">
    <source>
        <dbReference type="ARBA" id="ARBA00022670"/>
    </source>
</evidence>
<evidence type="ECO:0000256" key="1">
    <source>
        <dbReference type="ARBA" id="ARBA00010541"/>
    </source>
</evidence>
<dbReference type="Gene3D" id="2.30.42.10">
    <property type="match status" value="1"/>
</dbReference>
<feature type="domain" description="PDZ" evidence="5">
    <location>
        <begin position="203"/>
        <end position="245"/>
    </location>
</feature>
<dbReference type="PANTHER" id="PTHR43343:SF2">
    <property type="entry name" value="PDZ DOMAIN-CONTAINING PROTEIN"/>
    <property type="match status" value="1"/>
</dbReference>
<dbReference type="Gene3D" id="2.40.10.120">
    <property type="match status" value="1"/>
</dbReference>
<dbReference type="GO" id="GO:0006508">
    <property type="term" value="P:proteolysis"/>
    <property type="evidence" value="ECO:0007669"/>
    <property type="project" value="UniProtKB-KW"/>
</dbReference>
<dbReference type="Pfam" id="PF13365">
    <property type="entry name" value="Trypsin_2"/>
    <property type="match status" value="1"/>
</dbReference>
<feature type="non-terminal residue" evidence="6">
    <location>
        <position position="1"/>
    </location>
</feature>
<comment type="caution">
    <text evidence="6">The sequence shown here is derived from an EMBL/GenBank/DDBJ whole genome shotgun (WGS) entry which is preliminary data.</text>
</comment>
<dbReference type="EMBL" id="BPVZ01001314">
    <property type="protein sequence ID" value="GKV53372.1"/>
    <property type="molecule type" value="Genomic_DNA"/>
</dbReference>